<dbReference type="Proteomes" id="UP000030710">
    <property type="component" value="Unassembled WGS sequence"/>
</dbReference>
<dbReference type="EMBL" id="KE356561">
    <property type="protein sequence ID" value="ERG94284.1"/>
    <property type="molecule type" value="Genomic_DNA"/>
</dbReference>
<organism evidence="1 2">
    <name type="scientific">Haloquadratum walsbyi J07HQW2</name>
    <dbReference type="NCBI Taxonomy" id="1238425"/>
    <lineage>
        <taxon>Archaea</taxon>
        <taxon>Methanobacteriati</taxon>
        <taxon>Methanobacteriota</taxon>
        <taxon>Stenosarchaea group</taxon>
        <taxon>Halobacteria</taxon>
        <taxon>Halobacteriales</taxon>
        <taxon>Haloferacaceae</taxon>
        <taxon>Haloquadratum</taxon>
    </lineage>
</organism>
<proteinExistence type="predicted"/>
<evidence type="ECO:0000313" key="1">
    <source>
        <dbReference type="EMBL" id="ERG94284.1"/>
    </source>
</evidence>
<reference evidence="1 2" key="1">
    <citation type="journal article" date="2013" name="PLoS ONE">
        <title>Assembly-driven community genomics of a hypersaline microbial ecosystem.</title>
        <authorList>
            <person name="Podell S."/>
            <person name="Ugalde J.A."/>
            <person name="Narasingarao P."/>
            <person name="Banfield J.F."/>
            <person name="Heidelberg K.B."/>
            <person name="Allen E.E."/>
        </authorList>
    </citation>
    <scope>NUCLEOTIDE SEQUENCE [LARGE SCALE GENOMIC DNA]</scope>
    <source>
        <strain evidence="2">J07HQW2</strain>
    </source>
</reference>
<dbReference type="AlphaFoldDB" id="U1MV50"/>
<accession>U1MV50</accession>
<name>U1MV50_9EURY</name>
<evidence type="ECO:0000313" key="2">
    <source>
        <dbReference type="Proteomes" id="UP000030710"/>
    </source>
</evidence>
<gene>
    <name evidence="1" type="ORF">J07HQW2_00718</name>
</gene>
<sequence>MDKLLRILKQLQSMVDDLDKDNFTFDAETTISNLSDGDLLRSHEAHAAQQNAEEADNLAPVTNLEGMTSTLKEKSSGSTG</sequence>
<protein>
    <submittedName>
        <fullName evidence="1">Uncharacterized protein</fullName>
    </submittedName>
</protein>
<dbReference type="RefSeq" id="WP_021053777.1">
    <property type="nucleotide sequence ID" value="NZ_KE356561.1"/>
</dbReference>
<dbReference type="HOGENOM" id="CLU_2581347_0_0_2"/>